<keyword evidence="2" id="KW-1185">Reference proteome</keyword>
<dbReference type="SUPFAM" id="SSF53335">
    <property type="entry name" value="S-adenosyl-L-methionine-dependent methyltransferases"/>
    <property type="match status" value="1"/>
</dbReference>
<dbReference type="EMBL" id="JBHULE010000002">
    <property type="protein sequence ID" value="MFD2561682.1"/>
    <property type="molecule type" value="Genomic_DNA"/>
</dbReference>
<dbReference type="Proteomes" id="UP001597319">
    <property type="component" value="Unassembled WGS sequence"/>
</dbReference>
<dbReference type="RefSeq" id="WP_378289594.1">
    <property type="nucleotide sequence ID" value="NZ_JBHULE010000002.1"/>
</dbReference>
<evidence type="ECO:0000313" key="2">
    <source>
        <dbReference type="Proteomes" id="UP001597319"/>
    </source>
</evidence>
<accession>A0ABW5LDU8</accession>
<organism evidence="1 2">
    <name type="scientific">Aquimarina rubra</name>
    <dbReference type="NCBI Taxonomy" id="1920033"/>
    <lineage>
        <taxon>Bacteria</taxon>
        <taxon>Pseudomonadati</taxon>
        <taxon>Bacteroidota</taxon>
        <taxon>Flavobacteriia</taxon>
        <taxon>Flavobacteriales</taxon>
        <taxon>Flavobacteriaceae</taxon>
        <taxon>Aquimarina</taxon>
    </lineage>
</organism>
<evidence type="ECO:0000313" key="1">
    <source>
        <dbReference type="EMBL" id="MFD2561682.1"/>
    </source>
</evidence>
<dbReference type="Gene3D" id="3.40.50.150">
    <property type="entry name" value="Vaccinia Virus protein VP39"/>
    <property type="match status" value="1"/>
</dbReference>
<sequence>MLFKFKSYLNFLWKSTNQHGVHSPFVYNLVTKCFYDRKERASYNSIKNFHKNNTLDISLKNAKLLNRLIPYLDYKKILILSDSSDFITQILSVNNQISISDSLEVKHPFDFIYMDIAPCENNPELLETIFSLVHNDSLLLFNEIHKSQSNQFIWEQLQNNSKTKVTIDTYDLGFVFFRREQEKEHFIIRV</sequence>
<protein>
    <recommendedName>
        <fullName evidence="3">Class I SAM-dependent methyltransferase</fullName>
    </recommendedName>
</protein>
<reference evidence="2" key="1">
    <citation type="journal article" date="2019" name="Int. J. Syst. Evol. Microbiol.">
        <title>The Global Catalogue of Microorganisms (GCM) 10K type strain sequencing project: providing services to taxonomists for standard genome sequencing and annotation.</title>
        <authorList>
            <consortium name="The Broad Institute Genomics Platform"/>
            <consortium name="The Broad Institute Genome Sequencing Center for Infectious Disease"/>
            <person name="Wu L."/>
            <person name="Ma J."/>
        </authorList>
    </citation>
    <scope>NUCLEOTIDE SEQUENCE [LARGE SCALE GENOMIC DNA]</scope>
    <source>
        <strain evidence="2">KCTC 52274</strain>
    </source>
</reference>
<evidence type="ECO:0008006" key="3">
    <source>
        <dbReference type="Google" id="ProtNLM"/>
    </source>
</evidence>
<comment type="caution">
    <text evidence="1">The sequence shown here is derived from an EMBL/GenBank/DDBJ whole genome shotgun (WGS) entry which is preliminary data.</text>
</comment>
<dbReference type="InterPro" id="IPR029063">
    <property type="entry name" value="SAM-dependent_MTases_sf"/>
</dbReference>
<proteinExistence type="predicted"/>
<name>A0ABW5LDU8_9FLAO</name>
<gene>
    <name evidence="1" type="ORF">ACFSR1_03300</name>
</gene>